<dbReference type="SUPFAM" id="SSF48431">
    <property type="entry name" value="Lipovitellin-phosvitin complex, superhelical domain"/>
    <property type="match status" value="1"/>
</dbReference>
<feature type="domain" description="Vitellogenin" evidence="5">
    <location>
        <begin position="1"/>
        <end position="434"/>
    </location>
</feature>
<dbReference type="GO" id="GO:0005319">
    <property type="term" value="F:lipid transporter activity"/>
    <property type="evidence" value="ECO:0007669"/>
    <property type="project" value="InterPro"/>
</dbReference>
<dbReference type="Pfam" id="PF09172">
    <property type="entry name" value="Vit_open_b-sht"/>
    <property type="match status" value="1"/>
</dbReference>
<dbReference type="InterPro" id="IPR011030">
    <property type="entry name" value="Lipovitellin_superhlx_dom"/>
</dbReference>
<reference evidence="7" key="1">
    <citation type="submission" date="2015-12" db="EMBL/GenBank/DDBJ databases">
        <title>De novo transcriptome assembly of four potential Pierce s Disease insect vectors from Arizona vineyards.</title>
        <authorList>
            <person name="Tassone E.E."/>
        </authorList>
    </citation>
    <scope>NUCLEOTIDE SEQUENCE</scope>
</reference>
<dbReference type="SUPFAM" id="SSF56968">
    <property type="entry name" value="Lipovitellin-phosvitin complex, beta-sheet shell regions"/>
    <property type="match status" value="1"/>
</dbReference>
<evidence type="ECO:0008006" key="8">
    <source>
        <dbReference type="Google" id="ProtNLM"/>
    </source>
</evidence>
<feature type="compositionally biased region" description="Polar residues" evidence="4">
    <location>
        <begin position="815"/>
        <end position="829"/>
    </location>
</feature>
<dbReference type="PANTHER" id="PTHR23345:SF15">
    <property type="entry name" value="VITELLOGENIN 1-RELATED"/>
    <property type="match status" value="1"/>
</dbReference>
<dbReference type="Gene3D" id="2.20.80.10">
    <property type="entry name" value="Lipovitellin-phosvitin complex, chain A, domain 4"/>
    <property type="match status" value="1"/>
</dbReference>
<dbReference type="InterPro" id="IPR015819">
    <property type="entry name" value="Lipid_transp_b-sht_shell"/>
</dbReference>
<sequence>SPKVEEDAWLPKPKLNDTPRVPFLELFIANQGKSIQSISEKNTEFVVKTLAYAIGAEIQKSNAIPGQSILTKFELMCDILGTMNFNEIEKLSNELYVQSAPIASLDESRKYQAWAAFRDAVAQAGTGPALLALKNMINSNKLSDEEAAQLVSVLPNSALYPTSDYLNEFFAMAVQDSAVRQRNFLNSSSILAFTELARQVLVNKETSHNKFPVHIFGRITSKKNNLLINEYIPKIAQMLKEAVSQADSQRIQVYSMALGNLAHPLILNVFEPYFEGKYSVSYFQRLVMVRCLRKIARIYPNVVRPVLYRIISNVGELPEVRVIAVYQLMKTNPPTQILQSLAQLTNEAFQNKQVISAIQSAIISAAKSSESKNTNQPLTISANAAVFLLNPQNFGTQYSKCIWNENSINKMNLAYQQKLEYVGSDDSLIPSNAFYSIHRNWGGFKLPSMALAGMSSSLSSLLDHVLDQFIFQNSQSAEKKHSSNKWSPEEIARILKMNYNEGKQIEANLLLSALGSKRFFAIDNHTIEDIPRWIKSAAKILSSRKSFNYSKFYNPVSLTIGFPTASGLPLSYKLTTPTLIHLGGEAKVQTTPDIAASSADRIEIPNKINASTEIKFVYSSKTQGQLGFVTPFNQRSYFTGLDTNIHINLPIRSELNMDLTSNKIESILEPLEVNEEHNIFELSTVPYTTNYNILSMVKNVDGALENRRNIYVKEPKQFKTIVGQDSTGLAFGINVLSSNYFDWTELYSSAKNRDIVSAITFAWTAQSIKNENISVSFIPYKSTARQVKLTASFQTGSSSSSNQQDSDDQQRHPLSPSSFMGLSSTTTPDSQKRQEKFYSLVSTGIKNSSTIVIDLGAEFQGQSKAHYMATFAGASSYVSPHAKALFFFEKFPVQLNSENQSFQVCLSSSAYFPRVPLLNFDEAMNADPTSFVTMQLNAGEQCSQDSATKLTVMGKLYQSKERKQFVDRHPLAQICKKQMQVGNSLQYACRNMSTGANQLDQTSFSLHYENVSQYLKNITYEIYSYVRQLTFPYINENFASPNSPQNKIAIDVSLTPDLKAVNISIDSPMLSTSISNLELPPLLSPALAIHPEYSVVERVLQTTTKKQYNSNCAVDKNMVQTFDNSTYPIKLDTCWHAMMLFSPKYYNNPYLPSKFNHSEPLVSILVRDGLSSEQKDAMIILDSNVINLRSSSIFLKSSSNTTQPNIEINGKTISVSSNRLEEEYDENGIAFVQFYALPCGSIRIFAPQHKLEVQYDGNGVQLLIANTYRSRVRGLCGNFDGEPITDFTTPTECIIRNPMIFAATYAVVEESCHGSSKDLKLQASQAPCFPNQPMFEKYINPGQTKNIF</sequence>
<dbReference type="EMBL" id="GEDC01026508">
    <property type="protein sequence ID" value="JAS10790.1"/>
    <property type="molecule type" value="Transcribed_RNA"/>
</dbReference>
<keyword evidence="1" id="KW-1015">Disulfide bond</keyword>
<accession>A0A1B6CBX6</accession>
<proteinExistence type="predicted"/>
<dbReference type="PANTHER" id="PTHR23345">
    <property type="entry name" value="VITELLOGENIN-RELATED"/>
    <property type="match status" value="1"/>
</dbReference>
<dbReference type="Pfam" id="PF01347">
    <property type="entry name" value="Vitellogenin_N"/>
    <property type="match status" value="1"/>
</dbReference>
<dbReference type="InterPro" id="IPR001747">
    <property type="entry name" value="Vitellogenin_N"/>
</dbReference>
<dbReference type="PROSITE" id="PS51211">
    <property type="entry name" value="VITELLOGENIN"/>
    <property type="match status" value="1"/>
</dbReference>
<dbReference type="InterPro" id="IPR050733">
    <property type="entry name" value="Vitellogenin/Apolipophorin"/>
</dbReference>
<evidence type="ECO:0000259" key="5">
    <source>
        <dbReference type="PROSITE" id="PS51211"/>
    </source>
</evidence>
<dbReference type="SMART" id="SM00216">
    <property type="entry name" value="VWD"/>
    <property type="match status" value="1"/>
</dbReference>
<dbReference type="InterPro" id="IPR015255">
    <property type="entry name" value="Vitellinogen_open_b-sht"/>
</dbReference>
<dbReference type="SMART" id="SM00638">
    <property type="entry name" value="LPD_N"/>
    <property type="match status" value="1"/>
</dbReference>
<dbReference type="Pfam" id="PF00094">
    <property type="entry name" value="VWD"/>
    <property type="match status" value="1"/>
</dbReference>
<feature type="domain" description="VWFD" evidence="6">
    <location>
        <begin position="1110"/>
        <end position="1313"/>
    </location>
</feature>
<dbReference type="GO" id="GO:0045735">
    <property type="term" value="F:nutrient reservoir activity"/>
    <property type="evidence" value="ECO:0007669"/>
    <property type="project" value="UniProtKB-KW"/>
</dbReference>
<feature type="region of interest" description="Disordered" evidence="4">
    <location>
        <begin position="794"/>
        <end position="831"/>
    </location>
</feature>
<keyword evidence="2" id="KW-0325">Glycoprotein</keyword>
<evidence type="ECO:0000256" key="1">
    <source>
        <dbReference type="ARBA" id="ARBA00023157"/>
    </source>
</evidence>
<organism evidence="7">
    <name type="scientific">Clastoptera arizonana</name>
    <name type="common">Arizona spittle bug</name>
    <dbReference type="NCBI Taxonomy" id="38151"/>
    <lineage>
        <taxon>Eukaryota</taxon>
        <taxon>Metazoa</taxon>
        <taxon>Ecdysozoa</taxon>
        <taxon>Arthropoda</taxon>
        <taxon>Hexapoda</taxon>
        <taxon>Insecta</taxon>
        <taxon>Pterygota</taxon>
        <taxon>Neoptera</taxon>
        <taxon>Paraneoptera</taxon>
        <taxon>Hemiptera</taxon>
        <taxon>Auchenorrhyncha</taxon>
        <taxon>Cercopoidea</taxon>
        <taxon>Clastopteridae</taxon>
        <taxon>Clastoptera</taxon>
    </lineage>
</organism>
<dbReference type="InterPro" id="IPR001846">
    <property type="entry name" value="VWF_type-D"/>
</dbReference>
<comment type="caution">
    <text evidence="3">Lacks conserved residue(s) required for the propagation of feature annotation.</text>
</comment>
<protein>
    <recommendedName>
        <fullName evidence="8">Vitellogenin domain-containing protein</fullName>
    </recommendedName>
</protein>
<feature type="non-terminal residue" evidence="7">
    <location>
        <position position="1"/>
    </location>
</feature>
<dbReference type="PROSITE" id="PS51233">
    <property type="entry name" value="VWFD"/>
    <property type="match status" value="1"/>
</dbReference>
<evidence type="ECO:0000256" key="4">
    <source>
        <dbReference type="SAM" id="MobiDB-lite"/>
    </source>
</evidence>
<evidence type="ECO:0000259" key="6">
    <source>
        <dbReference type="PROSITE" id="PS51233"/>
    </source>
</evidence>
<dbReference type="Gene3D" id="1.25.10.20">
    <property type="entry name" value="Vitellinogen, superhelical"/>
    <property type="match status" value="1"/>
</dbReference>
<evidence type="ECO:0000313" key="7">
    <source>
        <dbReference type="EMBL" id="JAS10790.1"/>
    </source>
</evidence>
<evidence type="ECO:0000256" key="3">
    <source>
        <dbReference type="PROSITE-ProRule" id="PRU00557"/>
    </source>
</evidence>
<dbReference type="SMART" id="SM01169">
    <property type="entry name" value="DUF1943"/>
    <property type="match status" value="1"/>
</dbReference>
<gene>
    <name evidence="7" type="ORF">g.24681</name>
</gene>
<evidence type="ECO:0000256" key="2">
    <source>
        <dbReference type="ARBA" id="ARBA00023180"/>
    </source>
</evidence>
<name>A0A1B6CBX6_9HEMI</name>